<comment type="similarity">
    <text evidence="1">Belongs to the cornifelin family.</text>
</comment>
<proteinExistence type="inferred from homology"/>
<dbReference type="NCBIfam" id="TIGR01571">
    <property type="entry name" value="A_thal_Cys_rich"/>
    <property type="match status" value="1"/>
</dbReference>
<sequence length="127" mass="14097">MSWSVSTQPLSHDVSSDGAEWSTGICDCCQDMKQCCFAFWCCPCFACKTTREFGQCLCLPLLDICSCAHPATMSVRLAIRQRYGIRGSLCCDCVHSTFCTACVWCQISTEMKKRTLPTVFSDVFSLG</sequence>
<evidence type="ECO:0000256" key="1">
    <source>
        <dbReference type="ARBA" id="ARBA00009024"/>
    </source>
</evidence>
<dbReference type="Ensembl" id="ENSMALT00000013867.1">
    <property type="protein sequence ID" value="ENSMALP00000013574.1"/>
    <property type="gene ID" value="ENSMALG00000009603.1"/>
</dbReference>
<name>A0A3Q3J567_MONAL</name>
<evidence type="ECO:0008006" key="4">
    <source>
        <dbReference type="Google" id="ProtNLM"/>
    </source>
</evidence>
<evidence type="ECO:0000313" key="2">
    <source>
        <dbReference type="Ensembl" id="ENSMALP00000013574.1"/>
    </source>
</evidence>
<dbReference type="AlphaFoldDB" id="A0A3Q3J567"/>
<dbReference type="RefSeq" id="XP_020479990.1">
    <property type="nucleotide sequence ID" value="XM_020624334.1"/>
</dbReference>
<evidence type="ECO:0000313" key="3">
    <source>
        <dbReference type="Proteomes" id="UP000261600"/>
    </source>
</evidence>
<dbReference type="OrthoDB" id="1045822at2759"/>
<dbReference type="STRING" id="43700.ENSMALP00000013574"/>
<accession>A0A3Q3J567</accession>
<dbReference type="GeneID" id="109974235"/>
<reference evidence="2" key="2">
    <citation type="submission" date="2025-09" db="UniProtKB">
        <authorList>
            <consortium name="Ensembl"/>
        </authorList>
    </citation>
    <scope>IDENTIFICATION</scope>
</reference>
<dbReference type="Proteomes" id="UP000261600">
    <property type="component" value="Unplaced"/>
</dbReference>
<dbReference type="PANTHER" id="PTHR15907">
    <property type="entry name" value="DUF614 FAMILY PROTEIN-RELATED"/>
    <property type="match status" value="1"/>
</dbReference>
<dbReference type="InterPro" id="IPR006461">
    <property type="entry name" value="PLAC_motif_containing"/>
</dbReference>
<organism evidence="2 3">
    <name type="scientific">Monopterus albus</name>
    <name type="common">Swamp eel</name>
    <dbReference type="NCBI Taxonomy" id="43700"/>
    <lineage>
        <taxon>Eukaryota</taxon>
        <taxon>Metazoa</taxon>
        <taxon>Chordata</taxon>
        <taxon>Craniata</taxon>
        <taxon>Vertebrata</taxon>
        <taxon>Euteleostomi</taxon>
        <taxon>Actinopterygii</taxon>
        <taxon>Neopterygii</taxon>
        <taxon>Teleostei</taxon>
        <taxon>Neoteleostei</taxon>
        <taxon>Acanthomorphata</taxon>
        <taxon>Anabantaria</taxon>
        <taxon>Synbranchiformes</taxon>
        <taxon>Synbranchidae</taxon>
        <taxon>Monopterus</taxon>
    </lineage>
</organism>
<dbReference type="Pfam" id="PF04749">
    <property type="entry name" value="PLAC8"/>
    <property type="match status" value="1"/>
</dbReference>
<reference evidence="2" key="1">
    <citation type="submission" date="2025-08" db="UniProtKB">
        <authorList>
            <consortium name="Ensembl"/>
        </authorList>
    </citation>
    <scope>IDENTIFICATION</scope>
</reference>
<dbReference type="KEGG" id="malb:109974235"/>
<protein>
    <recommendedName>
        <fullName evidence="4">Plac8 onzin related protein 2</fullName>
    </recommendedName>
</protein>
<keyword evidence="3" id="KW-1185">Reference proteome</keyword>